<evidence type="ECO:0008006" key="9">
    <source>
        <dbReference type="Google" id="ProtNLM"/>
    </source>
</evidence>
<dbReference type="Proteomes" id="UP000228886">
    <property type="component" value="Unassembled WGS sequence"/>
</dbReference>
<accession>A0A2M7E8Z4</accession>
<dbReference type="InterPro" id="IPR013149">
    <property type="entry name" value="ADH-like_C"/>
</dbReference>
<evidence type="ECO:0000259" key="5">
    <source>
        <dbReference type="Pfam" id="PF00107"/>
    </source>
</evidence>
<dbReference type="GO" id="GO:0016491">
    <property type="term" value="F:oxidoreductase activity"/>
    <property type="evidence" value="ECO:0007669"/>
    <property type="project" value="UniProtKB-KW"/>
</dbReference>
<dbReference type="InterPro" id="IPR002328">
    <property type="entry name" value="ADH_Zn_CS"/>
</dbReference>
<sequence>MQAAVLEEKEKLELKDIPKPIPEEGEILIEVKSCAICGTDIKVFHHGHKHIHFPRVTGHEVSGIIVALGKNVEEYQKGERVAVAPAIPCGKCYYCRRGIEAMCENLTAIGYHYDGGFAQFMKVPRLAVSNGCVNPIPENLSFQEASLAEPLACVINGQELSKTGLGDTVAIIGAGPIGCFHAELARIKGAKKVILVEISSARLEKAKFTGSDVYINSGKENLPQRVLEETKGRGADKVIVAVGSKKAQEDSLKIVAKCGILNFFGGLPKEDTIINFDSNLLHYGEFYVVGTHGSAPRHNQLALDILAAGKIDAKAYITEKFCLSEIKKGLKMAEDKKGLKIIIQP</sequence>
<dbReference type="SUPFAM" id="SSF51735">
    <property type="entry name" value="NAD(P)-binding Rossmann-fold domains"/>
    <property type="match status" value="1"/>
</dbReference>
<reference evidence="8" key="1">
    <citation type="submission" date="2017-09" db="EMBL/GenBank/DDBJ databases">
        <title>Depth-based differentiation of microbial function through sediment-hosted aquifers and enrichment of novel symbionts in the deep terrestrial subsurface.</title>
        <authorList>
            <person name="Probst A.J."/>
            <person name="Ladd B."/>
            <person name="Jarett J.K."/>
            <person name="Geller-Mcgrath D.E."/>
            <person name="Sieber C.M.K."/>
            <person name="Emerson J.B."/>
            <person name="Anantharaman K."/>
            <person name="Thomas B.C."/>
            <person name="Malmstrom R."/>
            <person name="Stieglmeier M."/>
            <person name="Klingl A."/>
            <person name="Woyke T."/>
            <person name="Ryan C.M."/>
            <person name="Banfield J.F."/>
        </authorList>
    </citation>
    <scope>NUCLEOTIDE SEQUENCE [LARGE SCALE GENOMIC DNA]</scope>
</reference>
<dbReference type="PANTHER" id="PTHR43401">
    <property type="entry name" value="L-THREONINE 3-DEHYDROGENASE"/>
    <property type="match status" value="1"/>
</dbReference>
<evidence type="ECO:0000313" key="8">
    <source>
        <dbReference type="Proteomes" id="UP000228886"/>
    </source>
</evidence>
<dbReference type="PANTHER" id="PTHR43401:SF2">
    <property type="entry name" value="L-THREONINE 3-DEHYDROGENASE"/>
    <property type="match status" value="1"/>
</dbReference>
<evidence type="ECO:0000256" key="1">
    <source>
        <dbReference type="ARBA" id="ARBA00022723"/>
    </source>
</evidence>
<gene>
    <name evidence="7" type="ORF">COS11_03545</name>
</gene>
<organism evidence="7 8">
    <name type="scientific">bacterium (Candidatus Ratteibacteria) CG01_land_8_20_14_3_00_40_19</name>
    <dbReference type="NCBI Taxonomy" id="2014290"/>
    <lineage>
        <taxon>Bacteria</taxon>
        <taxon>Candidatus Ratteibacteria</taxon>
    </lineage>
</organism>
<dbReference type="InterPro" id="IPR011032">
    <property type="entry name" value="GroES-like_sf"/>
</dbReference>
<dbReference type="SUPFAM" id="SSF50129">
    <property type="entry name" value="GroES-like"/>
    <property type="match status" value="1"/>
</dbReference>
<proteinExistence type="inferred from homology"/>
<dbReference type="AlphaFoldDB" id="A0A2M7E8Z4"/>
<dbReference type="Gene3D" id="3.90.180.10">
    <property type="entry name" value="Medium-chain alcohol dehydrogenases, catalytic domain"/>
    <property type="match status" value="1"/>
</dbReference>
<dbReference type="InterPro" id="IPR050129">
    <property type="entry name" value="Zn_alcohol_dh"/>
</dbReference>
<comment type="similarity">
    <text evidence="4">Belongs to the zinc-containing alcohol dehydrogenase family.</text>
</comment>
<feature type="domain" description="Alcohol dehydrogenase-like C-terminal" evidence="5">
    <location>
        <begin position="176"/>
        <end position="305"/>
    </location>
</feature>
<dbReference type="InterPro" id="IPR036291">
    <property type="entry name" value="NAD(P)-bd_dom_sf"/>
</dbReference>
<dbReference type="CDD" id="cd08235">
    <property type="entry name" value="iditol_2_DH_like"/>
    <property type="match status" value="1"/>
</dbReference>
<keyword evidence="1 4" id="KW-0479">Metal-binding</keyword>
<keyword evidence="3" id="KW-0560">Oxidoreductase</keyword>
<feature type="domain" description="Alcohol dehydrogenase-like N-terminal" evidence="6">
    <location>
        <begin position="24"/>
        <end position="125"/>
    </location>
</feature>
<dbReference type="Pfam" id="PF08240">
    <property type="entry name" value="ADH_N"/>
    <property type="match status" value="1"/>
</dbReference>
<dbReference type="Pfam" id="PF00107">
    <property type="entry name" value="ADH_zinc_N"/>
    <property type="match status" value="1"/>
</dbReference>
<dbReference type="InterPro" id="IPR013154">
    <property type="entry name" value="ADH-like_N"/>
</dbReference>
<protein>
    <recommendedName>
        <fullName evidence="9">Alcohol dehydrogenase</fullName>
    </recommendedName>
</protein>
<evidence type="ECO:0000256" key="2">
    <source>
        <dbReference type="ARBA" id="ARBA00022833"/>
    </source>
</evidence>
<evidence type="ECO:0000259" key="6">
    <source>
        <dbReference type="Pfam" id="PF08240"/>
    </source>
</evidence>
<dbReference type="EMBL" id="PETL01000174">
    <property type="protein sequence ID" value="PIV64174.1"/>
    <property type="molecule type" value="Genomic_DNA"/>
</dbReference>
<dbReference type="Gene3D" id="3.40.50.720">
    <property type="entry name" value="NAD(P)-binding Rossmann-like Domain"/>
    <property type="match status" value="1"/>
</dbReference>
<evidence type="ECO:0000256" key="3">
    <source>
        <dbReference type="ARBA" id="ARBA00023002"/>
    </source>
</evidence>
<evidence type="ECO:0000313" key="7">
    <source>
        <dbReference type="EMBL" id="PIV64174.1"/>
    </source>
</evidence>
<evidence type="ECO:0000256" key="4">
    <source>
        <dbReference type="RuleBase" id="RU361277"/>
    </source>
</evidence>
<name>A0A2M7E8Z4_9BACT</name>
<dbReference type="PROSITE" id="PS00059">
    <property type="entry name" value="ADH_ZINC"/>
    <property type="match status" value="1"/>
</dbReference>
<keyword evidence="2 4" id="KW-0862">Zinc</keyword>
<comment type="caution">
    <text evidence="7">The sequence shown here is derived from an EMBL/GenBank/DDBJ whole genome shotgun (WGS) entry which is preliminary data.</text>
</comment>
<dbReference type="GO" id="GO:0008270">
    <property type="term" value="F:zinc ion binding"/>
    <property type="evidence" value="ECO:0007669"/>
    <property type="project" value="InterPro"/>
</dbReference>
<comment type="cofactor">
    <cofactor evidence="4">
        <name>Zn(2+)</name>
        <dbReference type="ChEBI" id="CHEBI:29105"/>
    </cofactor>
</comment>